<evidence type="ECO:0000256" key="2">
    <source>
        <dbReference type="ARBA" id="ARBA00004117"/>
    </source>
</evidence>
<evidence type="ECO:0000313" key="10">
    <source>
        <dbReference type="EMBL" id="MCB8874904.1"/>
    </source>
</evidence>
<dbReference type="GO" id="GO:0071973">
    <property type="term" value="P:bacterial-type flagellum-dependent cell motility"/>
    <property type="evidence" value="ECO:0007669"/>
    <property type="project" value="InterPro"/>
</dbReference>
<keyword evidence="10" id="KW-0282">Flagellum</keyword>
<accession>A0A964DYD8</accession>
<evidence type="ECO:0000256" key="9">
    <source>
        <dbReference type="SAM" id="SignalP"/>
    </source>
</evidence>
<dbReference type="PANTHER" id="PTHR34933">
    <property type="entry name" value="FLAGELLAR L-RING PROTEIN"/>
    <property type="match status" value="1"/>
</dbReference>
<dbReference type="RefSeq" id="WP_227320560.1">
    <property type="nucleotide sequence ID" value="NZ_JAESVB010000002.1"/>
</dbReference>
<keyword evidence="5 9" id="KW-0732">Signal</keyword>
<dbReference type="PRINTS" id="PR01008">
    <property type="entry name" value="FLGLRINGFLGH"/>
</dbReference>
<dbReference type="AlphaFoldDB" id="A0A964DYD8"/>
<feature type="signal peptide" evidence="9">
    <location>
        <begin position="1"/>
        <end position="26"/>
    </location>
</feature>
<comment type="subcellular location">
    <subcellularLocation>
        <location evidence="2">Bacterial flagellum basal body</location>
    </subcellularLocation>
    <subcellularLocation>
        <location evidence="3">Cell outer membrane</location>
    </subcellularLocation>
</comment>
<sequence>MTKRAICGSQSLCLVLCLLLDGCATQAPSSRSLVPETEFPIAVPRGPLAENGSIFPPNSSGSIYEPKRDWRPGDLVAIDIVTTTAASNNDATSLSRAGTVSNSVTSFFGVPLNIGSLAGTPFSPTITTASANKYTGSGTEAASNTVSGQIEAVVTRVDPNGTLALEGRTNVNVNGNVTALVVTGYASPQDITANATISSNNVAGMNVQYVGNGPINDSHQVPLLQQVLDKIWPF</sequence>
<evidence type="ECO:0000313" key="11">
    <source>
        <dbReference type="Proteomes" id="UP000708298"/>
    </source>
</evidence>
<dbReference type="GO" id="GO:0009427">
    <property type="term" value="C:bacterial-type flagellum basal body, distal rod, L ring"/>
    <property type="evidence" value="ECO:0007669"/>
    <property type="project" value="InterPro"/>
</dbReference>
<evidence type="ECO:0000256" key="8">
    <source>
        <dbReference type="ARBA" id="ARBA00023237"/>
    </source>
</evidence>
<evidence type="ECO:0000256" key="4">
    <source>
        <dbReference type="ARBA" id="ARBA00006929"/>
    </source>
</evidence>
<dbReference type="EMBL" id="JAESVB010000002">
    <property type="protein sequence ID" value="MCB8874904.1"/>
    <property type="molecule type" value="Genomic_DNA"/>
</dbReference>
<keyword evidence="7" id="KW-0975">Bacterial flagellum</keyword>
<proteinExistence type="inferred from homology"/>
<evidence type="ECO:0000256" key="7">
    <source>
        <dbReference type="ARBA" id="ARBA00023143"/>
    </source>
</evidence>
<feature type="chain" id="PRO_5036959865" evidence="9">
    <location>
        <begin position="27"/>
        <end position="234"/>
    </location>
</feature>
<dbReference type="GO" id="GO:0003774">
    <property type="term" value="F:cytoskeletal motor activity"/>
    <property type="evidence" value="ECO:0007669"/>
    <property type="project" value="InterPro"/>
</dbReference>
<evidence type="ECO:0000256" key="5">
    <source>
        <dbReference type="ARBA" id="ARBA00022729"/>
    </source>
</evidence>
<dbReference type="GO" id="GO:0009279">
    <property type="term" value="C:cell outer membrane"/>
    <property type="evidence" value="ECO:0007669"/>
    <property type="project" value="UniProtKB-SubCell"/>
</dbReference>
<organism evidence="10 11">
    <name type="scientific">Acidisoma silvae</name>
    <dbReference type="NCBI Taxonomy" id="2802396"/>
    <lineage>
        <taxon>Bacteria</taxon>
        <taxon>Pseudomonadati</taxon>
        <taxon>Pseudomonadota</taxon>
        <taxon>Alphaproteobacteria</taxon>
        <taxon>Acetobacterales</taxon>
        <taxon>Acidocellaceae</taxon>
        <taxon>Acidisoma</taxon>
    </lineage>
</organism>
<keyword evidence="10" id="KW-0969">Cilium</keyword>
<evidence type="ECO:0000256" key="6">
    <source>
        <dbReference type="ARBA" id="ARBA00023136"/>
    </source>
</evidence>
<evidence type="ECO:0000256" key="1">
    <source>
        <dbReference type="ARBA" id="ARBA00002591"/>
    </source>
</evidence>
<reference evidence="10" key="2">
    <citation type="submission" date="2021-01" db="EMBL/GenBank/DDBJ databases">
        <authorList>
            <person name="Mieszkin S."/>
            <person name="Pouder E."/>
            <person name="Alain K."/>
        </authorList>
    </citation>
    <scope>NUCLEOTIDE SEQUENCE</scope>
    <source>
        <strain evidence="10">HW T2.11</strain>
    </source>
</reference>
<comment type="caution">
    <text evidence="10">The sequence shown here is derived from an EMBL/GenBank/DDBJ whole genome shotgun (WGS) entry which is preliminary data.</text>
</comment>
<keyword evidence="10" id="KW-0966">Cell projection</keyword>
<comment type="function">
    <text evidence="1">Assembles around the rod to form the L-ring and probably protects the motor/basal body from shearing forces during rotation.</text>
</comment>
<keyword evidence="11" id="KW-1185">Reference proteome</keyword>
<gene>
    <name evidence="10" type="ORF">ASILVAE211_06895</name>
</gene>
<dbReference type="Proteomes" id="UP000708298">
    <property type="component" value="Unassembled WGS sequence"/>
</dbReference>
<keyword evidence="6" id="KW-0472">Membrane</keyword>
<dbReference type="Pfam" id="PF02107">
    <property type="entry name" value="FlgH"/>
    <property type="match status" value="1"/>
</dbReference>
<dbReference type="InterPro" id="IPR000527">
    <property type="entry name" value="Flag_Lring"/>
</dbReference>
<name>A0A964DYD8_9PROT</name>
<comment type="similarity">
    <text evidence="4">Belongs to the FlgH family.</text>
</comment>
<evidence type="ECO:0000256" key="3">
    <source>
        <dbReference type="ARBA" id="ARBA00004442"/>
    </source>
</evidence>
<protein>
    <submittedName>
        <fullName evidence="10">Flagellar basal body L-ring protein FlgH</fullName>
    </submittedName>
</protein>
<keyword evidence="8" id="KW-0998">Cell outer membrane</keyword>
<dbReference type="PANTHER" id="PTHR34933:SF1">
    <property type="entry name" value="FLAGELLAR L-RING PROTEIN"/>
    <property type="match status" value="1"/>
</dbReference>
<reference evidence="10" key="1">
    <citation type="journal article" date="2021" name="Microorganisms">
        <title>Acidisoma silvae sp. nov. and Acidisomacellulosilytica sp. nov., Two Acidophilic Bacteria Isolated from Decaying Wood, Hydrolyzing Cellulose and Producing Poly-3-hydroxybutyrate.</title>
        <authorList>
            <person name="Mieszkin S."/>
            <person name="Pouder E."/>
            <person name="Uroz S."/>
            <person name="Simon-Colin C."/>
            <person name="Alain K."/>
        </authorList>
    </citation>
    <scope>NUCLEOTIDE SEQUENCE</scope>
    <source>
        <strain evidence="10">HW T2.11</strain>
    </source>
</reference>